<dbReference type="EMBL" id="JAQSKY010000036">
    <property type="protein sequence ID" value="MDS7903110.1"/>
    <property type="molecule type" value="Genomic_DNA"/>
</dbReference>
<evidence type="ECO:0000313" key="7">
    <source>
        <dbReference type="EMBL" id="MDS7903110.1"/>
    </source>
</evidence>
<dbReference type="GO" id="GO:0009236">
    <property type="term" value="P:cobalamin biosynthetic process"/>
    <property type="evidence" value="ECO:0007669"/>
    <property type="project" value="UniProtKB-UniRule"/>
</dbReference>
<gene>
    <name evidence="8" type="ORF">CWN50_02480</name>
    <name evidence="6" type="ORF">N5C89_21240</name>
    <name evidence="7" type="ORF">PTQ40_29560</name>
</gene>
<evidence type="ECO:0000256" key="3">
    <source>
        <dbReference type="ARBA" id="ARBA00022840"/>
    </source>
</evidence>
<reference evidence="7" key="5">
    <citation type="submission" date="2023-01" db="EMBL/GenBank/DDBJ databases">
        <authorList>
            <person name="Du H."/>
            <person name="Wan W."/>
        </authorList>
    </citation>
    <scope>NUCLEOTIDE SEQUENCE</scope>
    <source>
        <strain evidence="7">HD1688</strain>
    </source>
</reference>
<dbReference type="UniPathway" id="UPA00148">
    <property type="reaction ID" value="UER00233"/>
</dbReference>
<organism evidence="6 10">
    <name type="scientific">Klebsiella michiganensis</name>
    <dbReference type="NCBI Taxonomy" id="1134687"/>
    <lineage>
        <taxon>Bacteria</taxon>
        <taxon>Pseudomonadati</taxon>
        <taxon>Pseudomonadota</taxon>
        <taxon>Gammaproteobacteria</taxon>
        <taxon>Enterobacterales</taxon>
        <taxon>Enterobacteriaceae</taxon>
        <taxon>Klebsiella/Raoultella group</taxon>
        <taxon>Klebsiella</taxon>
    </lineage>
</organism>
<accession>A0A2J4VWL4</accession>
<comment type="similarity">
    <text evidence="4">Belongs to the Cob(I)alamin adenosyltransferase family.</text>
</comment>
<evidence type="ECO:0000256" key="2">
    <source>
        <dbReference type="ARBA" id="ARBA00022741"/>
    </source>
</evidence>
<evidence type="ECO:0000313" key="8">
    <source>
        <dbReference type="EMBL" id="PLL43955.1"/>
    </source>
</evidence>
<comment type="caution">
    <text evidence="6">The sequence shown here is derived from an EMBL/GenBank/DDBJ whole genome shotgun (WGS) entry which is preliminary data.</text>
</comment>
<reference evidence="8 9" key="2">
    <citation type="submission" date="2018-01" db="EMBL/GenBank/DDBJ databases">
        <title>Genomic study of Klebsiella pneumoniae.</title>
        <authorList>
            <person name="Yang Y."/>
            <person name="Bicalho R."/>
        </authorList>
    </citation>
    <scope>NUCLEOTIDE SEQUENCE [LARGE SCALE GENOMIC DNA]</scope>
    <source>
        <strain evidence="8 9">A11</strain>
    </source>
</reference>
<comment type="pathway">
    <text evidence="4">Cofactor biosynthesis; adenosylcobalamin biosynthesis; adenosylcobalamin from cob(II)yrinate a,c-diamide: step 2/7.</text>
</comment>
<dbReference type="SUPFAM" id="SSF89028">
    <property type="entry name" value="Cobalamin adenosyltransferase-like"/>
    <property type="match status" value="1"/>
</dbReference>
<keyword evidence="4" id="KW-0169">Cobalamin biosynthesis</keyword>
<dbReference type="GO" id="GO:0005524">
    <property type="term" value="F:ATP binding"/>
    <property type="evidence" value="ECO:0007669"/>
    <property type="project" value="UniProtKB-UniRule"/>
</dbReference>
<dbReference type="NCBIfam" id="TIGR00636">
    <property type="entry name" value="PduO_Nterm"/>
    <property type="match status" value="1"/>
</dbReference>
<keyword evidence="2 4" id="KW-0547">Nucleotide-binding</keyword>
<dbReference type="Proteomes" id="UP000234505">
    <property type="component" value="Unassembled WGS sequence"/>
</dbReference>
<proteinExistence type="inferred from homology"/>
<dbReference type="PANTHER" id="PTHR12213:SF0">
    <property type="entry name" value="CORRINOID ADENOSYLTRANSFERASE MMAB"/>
    <property type="match status" value="1"/>
</dbReference>
<dbReference type="GO" id="GO:0008817">
    <property type="term" value="F:corrinoid adenosyltransferase activity"/>
    <property type="evidence" value="ECO:0007669"/>
    <property type="project" value="UniProtKB-UniRule"/>
</dbReference>
<dbReference type="EMBL" id="JAOCBF010000032">
    <property type="protein sequence ID" value="MDH0965365.1"/>
    <property type="molecule type" value="Genomic_DNA"/>
</dbReference>
<reference evidence="8 9" key="1">
    <citation type="submission" date="2017-11" db="EMBL/GenBank/DDBJ databases">
        <authorList>
            <person name="Han C.G."/>
        </authorList>
    </citation>
    <scope>NUCLEOTIDE SEQUENCE [LARGE SCALE GENOMIC DNA]</scope>
    <source>
        <strain evidence="8 9">A11</strain>
    </source>
</reference>
<dbReference type="Proteomes" id="UP001159937">
    <property type="component" value="Unassembled WGS sequence"/>
</dbReference>
<comment type="catalytic activity">
    <reaction evidence="4">
        <text>2 cob(II)yrinate a,c diamide + reduced [electron-transfer flavoprotein] + 2 ATP = 2 adenosylcob(III)yrinate a,c-diamide + 2 triphosphate + oxidized [electron-transfer flavoprotein] + 3 H(+)</text>
        <dbReference type="Rhea" id="RHEA:11528"/>
        <dbReference type="Rhea" id="RHEA-COMP:10685"/>
        <dbReference type="Rhea" id="RHEA-COMP:10686"/>
        <dbReference type="ChEBI" id="CHEBI:15378"/>
        <dbReference type="ChEBI" id="CHEBI:18036"/>
        <dbReference type="ChEBI" id="CHEBI:30616"/>
        <dbReference type="ChEBI" id="CHEBI:57692"/>
        <dbReference type="ChEBI" id="CHEBI:58307"/>
        <dbReference type="ChEBI" id="CHEBI:58503"/>
        <dbReference type="ChEBI" id="CHEBI:58537"/>
        <dbReference type="EC" id="2.5.1.17"/>
    </reaction>
</comment>
<reference evidence="7" key="4">
    <citation type="journal article" date="2023" name="Front. Microbiol.">
        <title>Genomic characterization of carbapenem-resistant Klebsiella oxytoca complex in China: a multi-center study.</title>
        <authorList>
            <person name="Wan W."/>
            <person name="Yang X."/>
            <person name="Yu H."/>
            <person name="Wang M."/>
            <person name="Jia W."/>
            <person name="Huang B."/>
            <person name="Qu F."/>
            <person name="Shan B."/>
            <person name="Tang Y.W."/>
            <person name="Chen L."/>
            <person name="Du H."/>
        </authorList>
    </citation>
    <scope>NUCLEOTIDE SEQUENCE</scope>
    <source>
        <strain evidence="7">HD1688</strain>
    </source>
</reference>
<dbReference type="EC" id="2.5.1.17" evidence="4"/>
<dbReference type="KEGG" id="kom:HR38_29230"/>
<evidence type="ECO:0000313" key="9">
    <source>
        <dbReference type="Proteomes" id="UP000234505"/>
    </source>
</evidence>
<feature type="domain" description="Cobalamin adenosyltransferase-like" evidence="5">
    <location>
        <begin position="4"/>
        <end position="168"/>
    </location>
</feature>
<dbReference type="Proteomes" id="UP001249822">
    <property type="component" value="Unassembled WGS sequence"/>
</dbReference>
<dbReference type="InterPro" id="IPR036451">
    <property type="entry name" value="CblAdoTrfase-like_sf"/>
</dbReference>
<name>A0A2J4VWL4_9ENTR</name>
<evidence type="ECO:0000259" key="5">
    <source>
        <dbReference type="Pfam" id="PF01923"/>
    </source>
</evidence>
<evidence type="ECO:0000313" key="10">
    <source>
        <dbReference type="Proteomes" id="UP001159937"/>
    </source>
</evidence>
<reference evidence="6" key="3">
    <citation type="submission" date="2022-09" db="EMBL/GenBank/DDBJ databases">
        <title>Intensive care unit water sources are persistently colonized with multi-drug resistant bacteria and are the site of extensive horizontal gene transfer of antibiotic resistance genes.</title>
        <authorList>
            <person name="Diorio-Toth L."/>
        </authorList>
    </citation>
    <scope>NUCLEOTIDE SEQUENCE</scope>
    <source>
        <strain evidence="6">GD03918</strain>
    </source>
</reference>
<evidence type="ECO:0000256" key="4">
    <source>
        <dbReference type="RuleBase" id="RU366026"/>
    </source>
</evidence>
<dbReference type="InterPro" id="IPR016030">
    <property type="entry name" value="CblAdoTrfase-like"/>
</dbReference>
<evidence type="ECO:0000313" key="6">
    <source>
        <dbReference type="EMBL" id="MDH0965365.1"/>
    </source>
</evidence>
<dbReference type="InterPro" id="IPR029499">
    <property type="entry name" value="PduO-typ"/>
</dbReference>
<comment type="catalytic activity">
    <reaction evidence="4">
        <text>2 cob(II)alamin + reduced [electron-transfer flavoprotein] + 2 ATP = 2 adenosylcob(III)alamin + 2 triphosphate + oxidized [electron-transfer flavoprotein] + 3 H(+)</text>
        <dbReference type="Rhea" id="RHEA:28671"/>
        <dbReference type="Rhea" id="RHEA-COMP:10685"/>
        <dbReference type="Rhea" id="RHEA-COMP:10686"/>
        <dbReference type="ChEBI" id="CHEBI:15378"/>
        <dbReference type="ChEBI" id="CHEBI:16304"/>
        <dbReference type="ChEBI" id="CHEBI:18036"/>
        <dbReference type="ChEBI" id="CHEBI:18408"/>
        <dbReference type="ChEBI" id="CHEBI:30616"/>
        <dbReference type="ChEBI" id="CHEBI:57692"/>
        <dbReference type="ChEBI" id="CHEBI:58307"/>
        <dbReference type="EC" id="2.5.1.17"/>
    </reaction>
</comment>
<dbReference type="Pfam" id="PF01923">
    <property type="entry name" value="Cob_adeno_trans"/>
    <property type="match status" value="1"/>
</dbReference>
<dbReference type="Gene3D" id="1.20.1200.10">
    <property type="entry name" value="Cobalamin adenosyltransferase-like"/>
    <property type="match status" value="1"/>
</dbReference>
<protein>
    <recommendedName>
        <fullName evidence="4">Corrinoid adenosyltransferase</fullName>
        <ecNumber evidence="4">2.5.1.17</ecNumber>
    </recommendedName>
    <alternativeName>
        <fullName evidence="4">Cob(II)alamin adenosyltransferase</fullName>
    </alternativeName>
    <alternativeName>
        <fullName evidence="4">Cob(II)yrinic acid a,c-diamide adenosyltransferase</fullName>
    </alternativeName>
    <alternativeName>
        <fullName evidence="4">Cobinamide/cobalamin adenosyltransferase</fullName>
    </alternativeName>
</protein>
<dbReference type="PANTHER" id="PTHR12213">
    <property type="entry name" value="CORRINOID ADENOSYLTRANSFERASE"/>
    <property type="match status" value="1"/>
</dbReference>
<keyword evidence="3 4" id="KW-0067">ATP-binding</keyword>
<keyword evidence="1 4" id="KW-0808">Transferase</keyword>
<sequence length="182" mass="20228">MYRIYTRTGDKGTTALFGGSRINKDDIRVEAYGSVDTLISLLGVCHAANDDPDLRAGLHRIQEELFVVGAELACDERGITRLSRVIDQADINRLEQEIDRNMTATGPLKAFVIPGKNLASAYLHVARTQARQLERILVAMDRTVPLRESLKSYINRLSDALFAMARVAECQPEENLNPDVDA</sequence>
<dbReference type="RefSeq" id="WP_004098883.1">
    <property type="nucleotide sequence ID" value="NZ_CABGLF010000037.1"/>
</dbReference>
<dbReference type="AlphaFoldDB" id="A0A2J4VWL4"/>
<dbReference type="EMBL" id="PIDS01000036">
    <property type="protein sequence ID" value="PLL43955.1"/>
    <property type="molecule type" value="Genomic_DNA"/>
</dbReference>
<evidence type="ECO:0000256" key="1">
    <source>
        <dbReference type="ARBA" id="ARBA00022679"/>
    </source>
</evidence>